<evidence type="ECO:0000313" key="2">
    <source>
        <dbReference type="EMBL" id="CAI2387410.1"/>
    </source>
</evidence>
<organism evidence="2 3">
    <name type="scientific">Euplotes crassus</name>
    <dbReference type="NCBI Taxonomy" id="5936"/>
    <lineage>
        <taxon>Eukaryota</taxon>
        <taxon>Sar</taxon>
        <taxon>Alveolata</taxon>
        <taxon>Ciliophora</taxon>
        <taxon>Intramacronucleata</taxon>
        <taxon>Spirotrichea</taxon>
        <taxon>Hypotrichia</taxon>
        <taxon>Euplotida</taxon>
        <taxon>Euplotidae</taxon>
        <taxon>Moneuplotes</taxon>
    </lineage>
</organism>
<feature type="region of interest" description="Disordered" evidence="1">
    <location>
        <begin position="485"/>
        <end position="504"/>
    </location>
</feature>
<reference evidence="2" key="1">
    <citation type="submission" date="2023-07" db="EMBL/GenBank/DDBJ databases">
        <authorList>
            <consortium name="AG Swart"/>
            <person name="Singh M."/>
            <person name="Singh A."/>
            <person name="Seah K."/>
            <person name="Emmerich C."/>
        </authorList>
    </citation>
    <scope>NUCLEOTIDE SEQUENCE</scope>
    <source>
        <strain evidence="2">DP1</strain>
    </source>
</reference>
<feature type="compositionally biased region" description="Basic and acidic residues" evidence="1">
    <location>
        <begin position="55"/>
        <end position="72"/>
    </location>
</feature>
<feature type="region of interest" description="Disordered" evidence="1">
    <location>
        <begin position="55"/>
        <end position="89"/>
    </location>
</feature>
<dbReference type="EMBL" id="CAMPGE010029919">
    <property type="protein sequence ID" value="CAI2387410.1"/>
    <property type="molecule type" value="Genomic_DNA"/>
</dbReference>
<keyword evidence="3" id="KW-1185">Reference proteome</keyword>
<protein>
    <submittedName>
        <fullName evidence="2">Uncharacterized protein</fullName>
    </submittedName>
</protein>
<gene>
    <name evidence="2" type="ORF">ECRASSUSDP1_LOCUS29043</name>
</gene>
<evidence type="ECO:0000313" key="3">
    <source>
        <dbReference type="Proteomes" id="UP001295684"/>
    </source>
</evidence>
<feature type="compositionally biased region" description="Basic and acidic residues" evidence="1">
    <location>
        <begin position="1"/>
        <end position="13"/>
    </location>
</feature>
<feature type="region of interest" description="Disordered" evidence="1">
    <location>
        <begin position="591"/>
        <end position="687"/>
    </location>
</feature>
<dbReference type="AlphaFoldDB" id="A0AAD2DC78"/>
<feature type="compositionally biased region" description="Basic and acidic residues" evidence="1">
    <location>
        <begin position="605"/>
        <end position="636"/>
    </location>
</feature>
<evidence type="ECO:0000256" key="1">
    <source>
        <dbReference type="SAM" id="MobiDB-lite"/>
    </source>
</evidence>
<feature type="region of interest" description="Disordered" evidence="1">
    <location>
        <begin position="1"/>
        <end position="35"/>
    </location>
</feature>
<feature type="compositionally biased region" description="Polar residues" evidence="1">
    <location>
        <begin position="73"/>
        <end position="85"/>
    </location>
</feature>
<accession>A0AAD2DC78</accession>
<dbReference type="Proteomes" id="UP001295684">
    <property type="component" value="Unassembled WGS sequence"/>
</dbReference>
<comment type="caution">
    <text evidence="2">The sequence shown here is derived from an EMBL/GenBank/DDBJ whole genome shotgun (WGS) entry which is preliminary data.</text>
</comment>
<feature type="compositionally biased region" description="Basic and acidic residues" evidence="1">
    <location>
        <begin position="669"/>
        <end position="678"/>
    </location>
</feature>
<proteinExistence type="predicted"/>
<sequence length="709" mass="83072">MRDGQKESDRDSEIDLANPLLYTEEKQKEPVKDCEDDNMLQNMWPLVEEISKAVADESRDSEIRKHQQEHSNKASQPITGIYNDNHTYHNKGHKRIESLHVIAPSRKQFSGHHKSAKSQVPEFNPDFEFMKRHDKCKMDFSVNDGSIKKSLSKLELDSMISRLHKCGQLYDLNKKNRQTQMEHEIMSSLSFHPRISHKSKSIIKSMNTSKHNLGVSMEYLPIYHQQRLDSIESSKQSKLDKLKSELQHKEDLKKHEEDLILHKVAEMTSASKYNHHAHMKKISDYCKAYDRNKQEYQLQKQRQYSEMTFKPTVNKKSRHLANKTLKKLPNNKSDDPRKIKRMDKLRKDTEPTFMPRINKRSRLITSRAKQVKTRMLSPRRMANRDLKYVDSVDGSRNDEVICRLEYDIDESAHNLLRSLNLASDEKSYELRNMSDLVPARNTQNEYEMTSRDALNLFGAGDQEFQRQLMFIYQQQQLDLNDREDDGVTQQHMGNIPEEPQDQSNVEFSQRDHSQDIIRQKQYETHNCTTDHEFYDNDDVQDLQQHELGHTCKDRTEQMLQQSKQSYHTPDHRVRTLCHLDTVKEATVEETYKNEATPYHRGTTNEQDRDPTEKDNIDIRNYERHDRFDEAESKDSVKMANYNSDVRGNEGSAHIEAKSSMAHESQSESVNEHSGELYKEPSVPPSEQELGLGSLQLLEGILKQYKHCVK</sequence>
<feature type="compositionally biased region" description="Basic and acidic residues" evidence="1">
    <location>
        <begin position="23"/>
        <end position="33"/>
    </location>
</feature>
<name>A0AAD2DC78_EUPCR</name>